<keyword evidence="1" id="KW-0812">Transmembrane</keyword>
<dbReference type="EMBL" id="SMLW01000596">
    <property type="protein sequence ID" value="MTI26734.1"/>
    <property type="molecule type" value="Genomic_DNA"/>
</dbReference>
<dbReference type="Proteomes" id="UP000798808">
    <property type="component" value="Unassembled WGS sequence"/>
</dbReference>
<keyword evidence="1" id="KW-0472">Membrane</keyword>
<evidence type="ECO:0000256" key="1">
    <source>
        <dbReference type="SAM" id="Phobius"/>
    </source>
</evidence>
<feature type="transmembrane region" description="Helical" evidence="1">
    <location>
        <begin position="12"/>
        <end position="29"/>
    </location>
</feature>
<evidence type="ECO:0000313" key="3">
    <source>
        <dbReference type="Proteomes" id="UP000798808"/>
    </source>
</evidence>
<dbReference type="RefSeq" id="WP_155173743.1">
    <property type="nucleotide sequence ID" value="NZ_BAAAFL010000010.1"/>
</dbReference>
<name>A0ABW9RTX1_9BACT</name>
<organism evidence="2 3">
    <name type="scientific">Fulvivirga kasyanovii</name>
    <dbReference type="NCBI Taxonomy" id="396812"/>
    <lineage>
        <taxon>Bacteria</taxon>
        <taxon>Pseudomonadati</taxon>
        <taxon>Bacteroidota</taxon>
        <taxon>Cytophagia</taxon>
        <taxon>Cytophagales</taxon>
        <taxon>Fulvivirgaceae</taxon>
        <taxon>Fulvivirga</taxon>
    </lineage>
</organism>
<sequence length="118" mass="13489">MGNYFNTAPKTGVCFVYLMSMAGGAGHIYDMMARLRNNSNLLSKPGYFKMKEAYLKISKKENFIYRKASAAQLQHVRSKIIKERRAEVVRIIAVTIISIVVSAALLSFAVYSFMRYYR</sequence>
<protein>
    <submittedName>
        <fullName evidence="2">Uncharacterized protein</fullName>
    </submittedName>
</protein>
<comment type="caution">
    <text evidence="2">The sequence shown here is derived from an EMBL/GenBank/DDBJ whole genome shotgun (WGS) entry which is preliminary data.</text>
</comment>
<reference evidence="2 3" key="1">
    <citation type="submission" date="2019-02" db="EMBL/GenBank/DDBJ databases">
        <authorList>
            <person name="Goldberg S.R."/>
            <person name="Haltli B.A."/>
            <person name="Correa H."/>
            <person name="Russell K.G."/>
        </authorList>
    </citation>
    <scope>NUCLEOTIDE SEQUENCE [LARGE SCALE GENOMIC DNA]</scope>
    <source>
        <strain evidence="2 3">JCM 16186</strain>
    </source>
</reference>
<feature type="transmembrane region" description="Helical" evidence="1">
    <location>
        <begin position="88"/>
        <end position="114"/>
    </location>
</feature>
<keyword evidence="1" id="KW-1133">Transmembrane helix</keyword>
<gene>
    <name evidence="2" type="ORF">E1163_17400</name>
</gene>
<keyword evidence="3" id="KW-1185">Reference proteome</keyword>
<accession>A0ABW9RTX1</accession>
<proteinExistence type="predicted"/>
<evidence type="ECO:0000313" key="2">
    <source>
        <dbReference type="EMBL" id="MTI26734.1"/>
    </source>
</evidence>